<evidence type="ECO:0000256" key="1">
    <source>
        <dbReference type="ARBA" id="ARBA00004370"/>
    </source>
</evidence>
<dbReference type="PANTHER" id="PTHR37820:SF1">
    <property type="entry name" value="CELL DIVISION PROTEIN FTSQ"/>
    <property type="match status" value="1"/>
</dbReference>
<keyword evidence="13" id="KW-1185">Reference proteome</keyword>
<dbReference type="GO" id="GO:0043093">
    <property type="term" value="P:FtsZ-dependent cytokinesis"/>
    <property type="evidence" value="ECO:0007669"/>
    <property type="project" value="UniProtKB-UniRule"/>
</dbReference>
<feature type="compositionally biased region" description="Low complexity" evidence="10">
    <location>
        <begin position="356"/>
        <end position="386"/>
    </location>
</feature>
<dbReference type="Pfam" id="PF03799">
    <property type="entry name" value="FtsQ_DivIB_C"/>
    <property type="match status" value="1"/>
</dbReference>
<dbReference type="InterPro" id="IPR005548">
    <property type="entry name" value="Cell_div_FtsQ/DivIB_C"/>
</dbReference>
<dbReference type="HAMAP" id="MF_00912">
    <property type="entry name" value="DivIB"/>
    <property type="match status" value="1"/>
</dbReference>
<comment type="similarity">
    <text evidence="8">Belongs to the FtsQ/DivIB family. DivIB subfamily.</text>
</comment>
<gene>
    <name evidence="8" type="primary">divIB</name>
    <name evidence="12" type="ORF">STRUR_0579</name>
</gene>
<evidence type="ECO:0000259" key="11">
    <source>
        <dbReference type="PROSITE" id="PS51779"/>
    </source>
</evidence>
<dbReference type="Gene3D" id="3.10.20.310">
    <property type="entry name" value="membrane protein fhac"/>
    <property type="match status" value="1"/>
</dbReference>
<dbReference type="PROSITE" id="PS51779">
    <property type="entry name" value="POTRA"/>
    <property type="match status" value="1"/>
</dbReference>
<keyword evidence="3 8" id="KW-0132">Cell division</keyword>
<feature type="region of interest" description="Disordered" evidence="10">
    <location>
        <begin position="324"/>
        <end position="386"/>
    </location>
</feature>
<keyword evidence="4 8" id="KW-0812">Transmembrane</keyword>
<dbReference type="RefSeq" id="WP_006739574.1">
    <property type="nucleotide sequence ID" value="NZ_AEUZ02000001.1"/>
</dbReference>
<feature type="compositionally biased region" description="Low complexity" evidence="10">
    <location>
        <begin position="332"/>
        <end position="343"/>
    </location>
</feature>
<keyword evidence="7 8" id="KW-0131">Cell cycle</keyword>
<evidence type="ECO:0000256" key="4">
    <source>
        <dbReference type="ARBA" id="ARBA00022692"/>
    </source>
</evidence>
<evidence type="ECO:0000256" key="8">
    <source>
        <dbReference type="HAMAP-Rule" id="MF_00912"/>
    </source>
</evidence>
<keyword evidence="9" id="KW-0175">Coiled coil</keyword>
<dbReference type="InterPro" id="IPR034746">
    <property type="entry name" value="POTRA"/>
</dbReference>
<proteinExistence type="inferred from homology"/>
<dbReference type="AlphaFoldDB" id="G5KD60"/>
<dbReference type="Gene3D" id="3.40.50.10960">
    <property type="match status" value="1"/>
</dbReference>
<dbReference type="Pfam" id="PF08478">
    <property type="entry name" value="POTRA_1"/>
    <property type="match status" value="1"/>
</dbReference>
<dbReference type="EMBL" id="AEUZ02000001">
    <property type="protein sequence ID" value="EHJ56833.1"/>
    <property type="molecule type" value="Genomic_DNA"/>
</dbReference>
<dbReference type="GO" id="GO:0032153">
    <property type="term" value="C:cell division site"/>
    <property type="evidence" value="ECO:0007669"/>
    <property type="project" value="UniProtKB-UniRule"/>
</dbReference>
<evidence type="ECO:0000256" key="2">
    <source>
        <dbReference type="ARBA" id="ARBA00022475"/>
    </source>
</evidence>
<feature type="compositionally biased region" description="Polar residues" evidence="10">
    <location>
        <begin position="344"/>
        <end position="355"/>
    </location>
</feature>
<comment type="subcellular location">
    <subcellularLocation>
        <location evidence="8">Cell membrane</location>
        <topology evidence="8">Single-pass type II membrane protein</topology>
    </subcellularLocation>
    <subcellularLocation>
        <location evidence="1">Membrane</location>
    </subcellularLocation>
    <text evidence="8">Localizes to the division septum.</text>
</comment>
<dbReference type="STRING" id="764291.STRUR_0579"/>
<evidence type="ECO:0000256" key="7">
    <source>
        <dbReference type="ARBA" id="ARBA00023306"/>
    </source>
</evidence>
<keyword evidence="2 8" id="KW-1003">Cell membrane</keyword>
<dbReference type="eggNOG" id="COG1589">
    <property type="taxonomic scope" value="Bacteria"/>
</dbReference>
<evidence type="ECO:0000256" key="5">
    <source>
        <dbReference type="ARBA" id="ARBA00022989"/>
    </source>
</evidence>
<comment type="caution">
    <text evidence="12">The sequence shown here is derived from an EMBL/GenBank/DDBJ whole genome shotgun (WGS) entry which is preliminary data.</text>
</comment>
<evidence type="ECO:0000256" key="6">
    <source>
        <dbReference type="ARBA" id="ARBA00023136"/>
    </source>
</evidence>
<protein>
    <recommendedName>
        <fullName evidence="8">Cell division protein DivIB</fullName>
    </recommendedName>
</protein>
<accession>G5KD60</accession>
<evidence type="ECO:0000256" key="9">
    <source>
        <dbReference type="SAM" id="Coils"/>
    </source>
</evidence>
<feature type="region of interest" description="Disordered" evidence="10">
    <location>
        <begin position="50"/>
        <end position="72"/>
    </location>
</feature>
<evidence type="ECO:0000313" key="12">
    <source>
        <dbReference type="EMBL" id="EHJ56833.1"/>
    </source>
</evidence>
<dbReference type="GO" id="GO:0005886">
    <property type="term" value="C:plasma membrane"/>
    <property type="evidence" value="ECO:0007669"/>
    <property type="project" value="UniProtKB-SubCell"/>
</dbReference>
<comment type="function">
    <text evidence="8">Cell division protein that may be involved in stabilizing or promoting the assembly of the division complex.</text>
</comment>
<feature type="transmembrane region" description="Helical" evidence="8">
    <location>
        <begin position="106"/>
        <end position="124"/>
    </location>
</feature>
<keyword evidence="6 8" id="KW-0472">Membrane</keyword>
<evidence type="ECO:0000256" key="3">
    <source>
        <dbReference type="ARBA" id="ARBA00022618"/>
    </source>
</evidence>
<evidence type="ECO:0000256" key="10">
    <source>
        <dbReference type="SAM" id="MobiDB-lite"/>
    </source>
</evidence>
<organism evidence="12 13">
    <name type="scientific">Streptococcus urinalis 2285-97</name>
    <dbReference type="NCBI Taxonomy" id="764291"/>
    <lineage>
        <taxon>Bacteria</taxon>
        <taxon>Bacillati</taxon>
        <taxon>Bacillota</taxon>
        <taxon>Bacilli</taxon>
        <taxon>Lactobacillales</taxon>
        <taxon>Streptococcaceae</taxon>
        <taxon>Streptococcus</taxon>
    </lineage>
</organism>
<dbReference type="InterPro" id="IPR013685">
    <property type="entry name" value="POTRA_FtsQ_type"/>
</dbReference>
<dbReference type="Proteomes" id="UP000005388">
    <property type="component" value="Unassembled WGS sequence"/>
</dbReference>
<evidence type="ECO:0000313" key="13">
    <source>
        <dbReference type="Proteomes" id="UP000005388"/>
    </source>
</evidence>
<dbReference type="InterPro" id="IPR050487">
    <property type="entry name" value="FtsQ_DivIB"/>
</dbReference>
<dbReference type="InterPro" id="IPR026580">
    <property type="entry name" value="DivIB"/>
</dbReference>
<feature type="domain" description="POTRA" evidence="11">
    <location>
        <begin position="128"/>
        <end position="199"/>
    </location>
</feature>
<keyword evidence="5 8" id="KW-1133">Transmembrane helix</keyword>
<sequence>MPKKKNDPPKEQPELTEWQKRNIEFLQKKKQQAEEERVLREKLRIEKKAQFQPDLIEKDNNEKSEDGENVKKEKSFKKSFGKLSLKSKRKKEKKPKTKEQRARKQAMPIFLLASLAILISLFLISPFSKQKDITVSGNKNSQTQELIQALQVKQTDYFFTLITYNQHYINNVLKSVPWVKTARLDYQFPTHFNLTVTEHRIIAYTEKNGVYQPILENGKRIDTVQKSALPKNYIIINLDKEKDIQTLISALAKFDKTLAKNIHSISLANSNSTADLLKIEMQDGNLVRVPLSEIEKKLPYYDKIKSKLSEDSIVDMEVGIYTTTEANETETSDSSQTDVSSTTADNSQEQSETQANSSETNQTENTNNQQIEQNQSQTTNQEQAGQ</sequence>
<name>G5KD60_9STRE</name>
<reference evidence="12 13" key="1">
    <citation type="journal article" date="2014" name="Int. J. Syst. Evol. Microbiol.">
        <title>Phylogenomics and the dynamic genome evolution of the genus Streptococcus.</title>
        <authorList>
            <consortium name="The Broad Institute Genome Sequencing Platform"/>
            <person name="Richards V.P."/>
            <person name="Palmer S.R."/>
            <person name="Pavinski Bitar P.D."/>
            <person name="Qin X."/>
            <person name="Weinstock G.M."/>
            <person name="Highlander S.K."/>
            <person name="Town C.D."/>
            <person name="Burne R.A."/>
            <person name="Stanhope M.J."/>
        </authorList>
    </citation>
    <scope>NUCLEOTIDE SEQUENCE [LARGE SCALE GENOMIC DNA]</scope>
    <source>
        <strain evidence="12 13">2285-97</strain>
    </source>
</reference>
<feature type="coiled-coil region" evidence="9">
    <location>
        <begin position="16"/>
        <end position="46"/>
    </location>
</feature>
<dbReference type="PANTHER" id="PTHR37820">
    <property type="entry name" value="CELL DIVISION PROTEIN DIVIB"/>
    <property type="match status" value="1"/>
</dbReference>